<evidence type="ECO:0000313" key="3">
    <source>
        <dbReference type="EMBL" id="TBU98589.1"/>
    </source>
</evidence>
<protein>
    <submittedName>
        <fullName evidence="3">AraC family transcriptional regulator</fullName>
    </submittedName>
</protein>
<evidence type="ECO:0000313" key="4">
    <source>
        <dbReference type="Proteomes" id="UP000292639"/>
    </source>
</evidence>
<proteinExistence type="predicted"/>
<reference evidence="3 4" key="1">
    <citation type="submission" date="2018-06" db="EMBL/GenBank/DDBJ databases">
        <title>Three novel Pseudomonas species isolated from symptomatic oak.</title>
        <authorList>
            <person name="Bueno-Gonzalez V."/>
            <person name="Brady C."/>
        </authorList>
    </citation>
    <scope>NUCLEOTIDE SEQUENCE [LARGE SCALE GENOMIC DNA]</scope>
    <source>
        <strain evidence="3 4">P17C</strain>
    </source>
</reference>
<dbReference type="Pfam" id="PF12625">
    <property type="entry name" value="Arabinose_bd"/>
    <property type="match status" value="1"/>
</dbReference>
<dbReference type="Pfam" id="PF12833">
    <property type="entry name" value="HTH_18"/>
    <property type="match status" value="1"/>
</dbReference>
<dbReference type="PROSITE" id="PS01124">
    <property type="entry name" value="HTH_ARAC_FAMILY_2"/>
    <property type="match status" value="1"/>
</dbReference>
<keyword evidence="4" id="KW-1185">Reference proteome</keyword>
<accession>A0A4Q9RC25</accession>
<feature type="domain" description="HTH araC/xylS-type" evidence="2">
    <location>
        <begin position="239"/>
        <end position="336"/>
    </location>
</feature>
<dbReference type="SMART" id="SM00342">
    <property type="entry name" value="HTH_ARAC"/>
    <property type="match status" value="1"/>
</dbReference>
<evidence type="ECO:0000259" key="2">
    <source>
        <dbReference type="PROSITE" id="PS01124"/>
    </source>
</evidence>
<evidence type="ECO:0000256" key="1">
    <source>
        <dbReference type="ARBA" id="ARBA00023125"/>
    </source>
</evidence>
<gene>
    <name evidence="3" type="ORF">DNJ96_04950</name>
</gene>
<organism evidence="3 4">
    <name type="scientific">Stutzerimonas kirkiae</name>
    <dbReference type="NCBI Taxonomy" id="2211392"/>
    <lineage>
        <taxon>Bacteria</taxon>
        <taxon>Pseudomonadati</taxon>
        <taxon>Pseudomonadota</taxon>
        <taxon>Gammaproteobacteria</taxon>
        <taxon>Pseudomonadales</taxon>
        <taxon>Pseudomonadaceae</taxon>
        <taxon>Stutzerimonas</taxon>
    </lineage>
</organism>
<dbReference type="PANTHER" id="PTHR47894">
    <property type="entry name" value="HTH-TYPE TRANSCRIPTIONAL REGULATOR GADX"/>
    <property type="match status" value="1"/>
</dbReference>
<dbReference type="Proteomes" id="UP000292639">
    <property type="component" value="Unassembled WGS sequence"/>
</dbReference>
<dbReference type="InterPro" id="IPR032687">
    <property type="entry name" value="AraC-type_N"/>
</dbReference>
<dbReference type="RefSeq" id="WP_131183719.1">
    <property type="nucleotide sequence ID" value="NZ_QJUO01000006.1"/>
</dbReference>
<dbReference type="InterPro" id="IPR018060">
    <property type="entry name" value="HTH_AraC"/>
</dbReference>
<dbReference type="AlphaFoldDB" id="A0A4Q9RC25"/>
<dbReference type="GO" id="GO:0003700">
    <property type="term" value="F:DNA-binding transcription factor activity"/>
    <property type="evidence" value="ECO:0007669"/>
    <property type="project" value="InterPro"/>
</dbReference>
<dbReference type="PANTHER" id="PTHR47894:SF1">
    <property type="entry name" value="HTH-TYPE TRANSCRIPTIONAL REGULATOR VQSM"/>
    <property type="match status" value="1"/>
</dbReference>
<keyword evidence="1" id="KW-0238">DNA-binding</keyword>
<name>A0A4Q9RC25_9GAMM</name>
<comment type="caution">
    <text evidence="3">The sequence shown here is derived from an EMBL/GenBank/DDBJ whole genome shotgun (WGS) entry which is preliminary data.</text>
</comment>
<dbReference type="Gene3D" id="1.10.10.60">
    <property type="entry name" value="Homeodomain-like"/>
    <property type="match status" value="1"/>
</dbReference>
<sequence>MWYECDSRFIAAHDQPAGLIDLALSRGIDSHRLLRGCGLFYEDIASGQALISPQQYLQLIANAQRLLGDDDLSFLYGQRLLPGHYGEASLALQRSADLLQALEHLCASHALLSPLLRPSLLLDEQNLYLYWLDSCGAGPQRRFLLEACQTSVLALSRQLSGQRLPWRLQFAHAEPAHVEQYWVHLGEEVRFSSQLTLMSLPRQYLHQPCPGASPTAQQVSAQRCRQHLEQLGWRDSFLDCLYDHLQEHIRQPLNLERVAATFGMSPASFKRKLQKHGSHFQEQLDRVRKHRALYLYQIMGYTNEEVAQHLCFNDTTNLRRSFKRWTGLAPSGLGRGFG</sequence>
<dbReference type="OrthoDB" id="5582699at2"/>
<dbReference type="GO" id="GO:0000976">
    <property type="term" value="F:transcription cis-regulatory region binding"/>
    <property type="evidence" value="ECO:0007669"/>
    <property type="project" value="TreeGrafter"/>
</dbReference>
<dbReference type="GO" id="GO:0005829">
    <property type="term" value="C:cytosol"/>
    <property type="evidence" value="ECO:0007669"/>
    <property type="project" value="TreeGrafter"/>
</dbReference>
<dbReference type="EMBL" id="QJUP01000004">
    <property type="protein sequence ID" value="TBU98589.1"/>
    <property type="molecule type" value="Genomic_DNA"/>
</dbReference>